<dbReference type="Pfam" id="PF00448">
    <property type="entry name" value="SRP54"/>
    <property type="match status" value="1"/>
</dbReference>
<dbReference type="InterPro" id="IPR003593">
    <property type="entry name" value="AAA+_ATPase"/>
</dbReference>
<dbReference type="EC" id="3.6.5.4" evidence="10"/>
<keyword evidence="6 10" id="KW-0342">GTP-binding</keyword>
<dbReference type="InterPro" id="IPR042101">
    <property type="entry name" value="SRP54_N_sf"/>
</dbReference>
<dbReference type="GO" id="GO:0008312">
    <property type="term" value="F:7S RNA binding"/>
    <property type="evidence" value="ECO:0007669"/>
    <property type="project" value="InterPro"/>
</dbReference>
<dbReference type="Gene3D" id="3.40.50.300">
    <property type="entry name" value="P-loop containing nucleotide triphosphate hydrolases"/>
    <property type="match status" value="1"/>
</dbReference>
<evidence type="ECO:0000313" key="14">
    <source>
        <dbReference type="Proteomes" id="UP000078460"/>
    </source>
</evidence>
<comment type="subcellular location">
    <subcellularLocation>
        <location evidence="1">Cell inner membrane</location>
        <topology evidence="1">Peripheral membrane protein</topology>
        <orientation evidence="1">Cytoplasmic side</orientation>
    </subcellularLocation>
    <subcellularLocation>
        <location evidence="10">Cytoplasm</location>
    </subcellularLocation>
    <text evidence="10">The SRP-RNC complex is targeted to the cytoplasmic membrane.</text>
</comment>
<feature type="binding site" evidence="10">
    <location>
        <begin position="190"/>
        <end position="194"/>
    </location>
    <ligand>
        <name>GTP</name>
        <dbReference type="ChEBI" id="CHEBI:37565"/>
    </ligand>
</feature>
<dbReference type="CDD" id="cd18539">
    <property type="entry name" value="SRP_G"/>
    <property type="match status" value="1"/>
</dbReference>
<dbReference type="PANTHER" id="PTHR11564:SF5">
    <property type="entry name" value="SIGNAL RECOGNITION PARTICLE SUBUNIT SRP54"/>
    <property type="match status" value="1"/>
</dbReference>
<dbReference type="GO" id="GO:0005525">
    <property type="term" value="F:GTP binding"/>
    <property type="evidence" value="ECO:0007669"/>
    <property type="project" value="UniProtKB-UniRule"/>
</dbReference>
<dbReference type="PROSITE" id="PS00300">
    <property type="entry name" value="SRP54"/>
    <property type="match status" value="1"/>
</dbReference>
<dbReference type="SMART" id="SM00382">
    <property type="entry name" value="AAA"/>
    <property type="match status" value="1"/>
</dbReference>
<feature type="compositionally biased region" description="Gly residues" evidence="11">
    <location>
        <begin position="470"/>
        <end position="482"/>
    </location>
</feature>
<comment type="domain">
    <text evidence="10">Composed of three domains: the N-terminal N domain, which is responsible for interactions with the ribosome, the central G domain, which binds GTP, and the C-terminal M domain, which binds the RNA and the signal sequence of the RNC.</text>
</comment>
<dbReference type="InterPro" id="IPR027417">
    <property type="entry name" value="P-loop_NTPase"/>
</dbReference>
<keyword evidence="7 10" id="KW-0733">Signal recognition particle</keyword>
<dbReference type="HAMAP" id="MF_00306">
    <property type="entry name" value="SRP54"/>
    <property type="match status" value="1"/>
</dbReference>
<evidence type="ECO:0000256" key="9">
    <source>
        <dbReference type="ARBA" id="ARBA00048027"/>
    </source>
</evidence>
<dbReference type="SMART" id="SM00963">
    <property type="entry name" value="SRP54_N"/>
    <property type="match status" value="1"/>
</dbReference>
<keyword evidence="14" id="KW-1185">Reference proteome</keyword>
<dbReference type="AlphaFoldDB" id="A0A175Y251"/>
<evidence type="ECO:0000256" key="4">
    <source>
        <dbReference type="ARBA" id="ARBA00022801"/>
    </source>
</evidence>
<evidence type="ECO:0000256" key="8">
    <source>
        <dbReference type="ARBA" id="ARBA00023274"/>
    </source>
</evidence>
<dbReference type="SUPFAM" id="SSF47446">
    <property type="entry name" value="Signal peptide-binding domain"/>
    <property type="match status" value="1"/>
</dbReference>
<name>A0A175Y251_9SPHN</name>
<sequence length="498" mass="52490">MFDSLSDRLGGVFDRLRGRGALTEADVRTAMREVRVALLEADVALPVARQFVDKVTEEAVGQNVLRSVTPGQQVVKIVNDALVEMLGADESELNLSVTPPAVVMMVGLQGSGKTTSTAKIAKRLSGRDRKKVLMASLDVNRPAAQEQLATLGKQIDVATLPIVAGQQPVDIARRALQSAKLQGFDVLMLDTAGRLHVDQALMDEMKAVADIATPQEILLVVDSLTGQDAVNVATNFSEQVPLTGVVLTRMDGDARGGAALSMRAVTGKPIKFAGTGEKMDALEAFHPSRVAGRILGMGDVVSLVERAAESIQQEDAERMTARLAKGQFDMNDLRGQLAQMRRMGGLGALAGMMPGMKKAQGALAQAGGDKVLIHMDAMIGSMTVKERSKPELINAKRKIRIAKGSGTTVQEVNKLLKMHQEMSTAMKKIKKMGGLKGMMAMLGKGGMGGLGNALGGAGLGEMMDKAGGGLPKGLPGLGGGQDGMPKLPPGFENLLKKK</sequence>
<dbReference type="STRING" id="621456.BJP26_17540"/>
<comment type="catalytic activity">
    <reaction evidence="9 10">
        <text>GTP + H2O = GDP + phosphate + H(+)</text>
        <dbReference type="Rhea" id="RHEA:19669"/>
        <dbReference type="ChEBI" id="CHEBI:15377"/>
        <dbReference type="ChEBI" id="CHEBI:15378"/>
        <dbReference type="ChEBI" id="CHEBI:37565"/>
        <dbReference type="ChEBI" id="CHEBI:43474"/>
        <dbReference type="ChEBI" id="CHEBI:58189"/>
        <dbReference type="EC" id="3.6.5.4"/>
    </reaction>
</comment>
<keyword evidence="4 10" id="KW-0378">Hydrolase</keyword>
<dbReference type="Pfam" id="PF02881">
    <property type="entry name" value="SRP54_N"/>
    <property type="match status" value="1"/>
</dbReference>
<dbReference type="Proteomes" id="UP000078460">
    <property type="component" value="Unassembled WGS sequence"/>
</dbReference>
<dbReference type="KEGG" id="smy:BJP26_17540"/>
<dbReference type="NCBIfam" id="TIGR00959">
    <property type="entry name" value="ffh"/>
    <property type="match status" value="1"/>
</dbReference>
<evidence type="ECO:0000313" key="13">
    <source>
        <dbReference type="EMBL" id="KZB94773.1"/>
    </source>
</evidence>
<dbReference type="InterPro" id="IPR036891">
    <property type="entry name" value="Signal_recog_part_SRP54_M_sf"/>
</dbReference>
<dbReference type="InterPro" id="IPR022941">
    <property type="entry name" value="SRP54"/>
</dbReference>
<dbReference type="PANTHER" id="PTHR11564">
    <property type="entry name" value="SIGNAL RECOGNITION PARTICLE 54K PROTEIN SRP54"/>
    <property type="match status" value="1"/>
</dbReference>
<dbReference type="InterPro" id="IPR000897">
    <property type="entry name" value="SRP54_GTPase_dom"/>
</dbReference>
<evidence type="ECO:0000259" key="12">
    <source>
        <dbReference type="PROSITE" id="PS00300"/>
    </source>
</evidence>
<comment type="similarity">
    <text evidence="2 10">Belongs to the GTP-binding SRP family. SRP54 subfamily.</text>
</comment>
<protein>
    <recommendedName>
        <fullName evidence="10">Signal recognition particle protein</fullName>
        <ecNumber evidence="10">3.6.5.4</ecNumber>
    </recommendedName>
    <alternativeName>
        <fullName evidence="10">Fifty-four homolog</fullName>
    </alternativeName>
</protein>
<keyword evidence="8 10" id="KW-0687">Ribonucleoprotein</keyword>
<dbReference type="GO" id="GO:0003924">
    <property type="term" value="F:GTPase activity"/>
    <property type="evidence" value="ECO:0007669"/>
    <property type="project" value="UniProtKB-UniRule"/>
</dbReference>
<feature type="domain" description="SRP54-type proteins GTP-binding" evidence="12">
    <location>
        <begin position="269"/>
        <end position="282"/>
    </location>
</feature>
<keyword evidence="3 10" id="KW-0547">Nucleotide-binding</keyword>
<dbReference type="SMART" id="SM00962">
    <property type="entry name" value="SRP54"/>
    <property type="match status" value="1"/>
</dbReference>
<comment type="caution">
    <text evidence="13">The sequence shown here is derived from an EMBL/GenBank/DDBJ whole genome shotgun (WGS) entry which is preliminary data.</text>
</comment>
<dbReference type="InterPro" id="IPR004125">
    <property type="entry name" value="Signal_recog_particle_SRP54_M"/>
</dbReference>
<organism evidence="13 14">
    <name type="scientific">Sphingomonas melonis TY</name>
    <dbReference type="NCBI Taxonomy" id="621456"/>
    <lineage>
        <taxon>Bacteria</taxon>
        <taxon>Pseudomonadati</taxon>
        <taxon>Pseudomonadota</taxon>
        <taxon>Alphaproteobacteria</taxon>
        <taxon>Sphingomonadales</taxon>
        <taxon>Sphingomonadaceae</taxon>
        <taxon>Sphingomonas</taxon>
    </lineage>
</organism>
<evidence type="ECO:0000256" key="3">
    <source>
        <dbReference type="ARBA" id="ARBA00022741"/>
    </source>
</evidence>
<accession>A0A175Y251</accession>
<dbReference type="InterPro" id="IPR004780">
    <property type="entry name" value="SRP"/>
</dbReference>
<comment type="function">
    <text evidence="10">Involved in targeting and insertion of nascent membrane proteins into the cytoplasmic membrane. Binds to the hydrophobic signal sequence of the ribosome-nascent chain (RNC) as it emerges from the ribosomes. The SRP-RNC complex is then targeted to the cytoplasmic membrane where it interacts with the SRP receptor FtsY. Interaction with FtsY leads to the transfer of the RNC complex to the Sec translocase for insertion into the membrane, the hydrolysis of GTP by both Ffh and FtsY, and the dissociation of the SRP-FtsY complex into the individual components.</text>
</comment>
<evidence type="ECO:0000256" key="6">
    <source>
        <dbReference type="ARBA" id="ARBA00023134"/>
    </source>
</evidence>
<feature type="region of interest" description="Disordered" evidence="11">
    <location>
        <begin position="470"/>
        <end position="498"/>
    </location>
</feature>
<comment type="subunit">
    <text evidence="10">Part of the signal recognition particle protein translocation system, which is composed of SRP and FtsY. SRP is a ribonucleoprotein composed of Ffh and a 4.5S RNA molecule.</text>
</comment>
<gene>
    <name evidence="10" type="primary">ffh</name>
    <name evidence="13" type="ORF">AVM11_06335</name>
</gene>
<evidence type="ECO:0000256" key="10">
    <source>
        <dbReference type="HAMAP-Rule" id="MF_00306"/>
    </source>
</evidence>
<dbReference type="GeneID" id="93799345"/>
<dbReference type="Gene3D" id="1.10.260.30">
    <property type="entry name" value="Signal recognition particle, SRP54 subunit, M-domain"/>
    <property type="match status" value="1"/>
</dbReference>
<evidence type="ECO:0000256" key="11">
    <source>
        <dbReference type="SAM" id="MobiDB-lite"/>
    </source>
</evidence>
<dbReference type="OrthoDB" id="9804720at2"/>
<evidence type="ECO:0000256" key="7">
    <source>
        <dbReference type="ARBA" id="ARBA00023135"/>
    </source>
</evidence>
<evidence type="ECO:0000256" key="5">
    <source>
        <dbReference type="ARBA" id="ARBA00022884"/>
    </source>
</evidence>
<evidence type="ECO:0000256" key="2">
    <source>
        <dbReference type="ARBA" id="ARBA00005450"/>
    </source>
</evidence>
<reference evidence="13" key="1">
    <citation type="submission" date="2016-03" db="EMBL/GenBank/DDBJ databases">
        <title>Sphingomonas melonis TY, whole genome shotgun sequencing.</title>
        <authorList>
            <person name="Wang H."/>
            <person name="Zhu P."/>
        </authorList>
    </citation>
    <scope>NUCLEOTIDE SEQUENCE [LARGE SCALE GENOMIC DNA]</scope>
    <source>
        <strain evidence="13">TY</strain>
    </source>
</reference>
<dbReference type="GO" id="GO:0048500">
    <property type="term" value="C:signal recognition particle"/>
    <property type="evidence" value="ECO:0007669"/>
    <property type="project" value="UniProtKB-UniRule"/>
</dbReference>
<keyword evidence="10" id="KW-0963">Cytoplasm</keyword>
<dbReference type="SUPFAM" id="SSF52540">
    <property type="entry name" value="P-loop containing nucleoside triphosphate hydrolases"/>
    <property type="match status" value="1"/>
</dbReference>
<evidence type="ECO:0000256" key="1">
    <source>
        <dbReference type="ARBA" id="ARBA00004515"/>
    </source>
</evidence>
<dbReference type="GO" id="GO:0006614">
    <property type="term" value="P:SRP-dependent cotranslational protein targeting to membrane"/>
    <property type="evidence" value="ECO:0007669"/>
    <property type="project" value="InterPro"/>
</dbReference>
<dbReference type="InterPro" id="IPR013822">
    <property type="entry name" value="Signal_recog_particl_SRP54_hlx"/>
</dbReference>
<feature type="binding site" evidence="10">
    <location>
        <begin position="248"/>
        <end position="251"/>
    </location>
    <ligand>
        <name>GTP</name>
        <dbReference type="ChEBI" id="CHEBI:37565"/>
    </ligand>
</feature>
<dbReference type="GO" id="GO:0005886">
    <property type="term" value="C:plasma membrane"/>
    <property type="evidence" value="ECO:0007669"/>
    <property type="project" value="UniProtKB-SubCell"/>
</dbReference>
<dbReference type="Pfam" id="PF02978">
    <property type="entry name" value="SRP_SPB"/>
    <property type="match status" value="1"/>
</dbReference>
<dbReference type="EMBL" id="LQCK02000023">
    <property type="protein sequence ID" value="KZB94773.1"/>
    <property type="molecule type" value="Genomic_DNA"/>
</dbReference>
<dbReference type="Gene3D" id="1.20.120.140">
    <property type="entry name" value="Signal recognition particle SRP54, nucleotide-binding domain"/>
    <property type="match status" value="1"/>
</dbReference>
<keyword evidence="5 10" id="KW-0694">RNA-binding</keyword>
<proteinExistence type="inferred from homology"/>
<dbReference type="RefSeq" id="WP_017978249.1">
    <property type="nucleotide sequence ID" value="NZ_CP017578.1"/>
</dbReference>
<feature type="binding site" evidence="10">
    <location>
        <begin position="107"/>
        <end position="114"/>
    </location>
    <ligand>
        <name>GTP</name>
        <dbReference type="ChEBI" id="CHEBI:37565"/>
    </ligand>
</feature>